<dbReference type="GO" id="GO:0004523">
    <property type="term" value="F:RNA-DNA hybrid ribonuclease activity"/>
    <property type="evidence" value="ECO:0007669"/>
    <property type="project" value="UniProtKB-EC"/>
</dbReference>
<dbReference type="GeneTree" id="ENSGT00940000160750"/>
<dbReference type="InterPro" id="IPR001584">
    <property type="entry name" value="Integrase_cat-core"/>
</dbReference>
<keyword evidence="3" id="KW-0808">Transferase</keyword>
<evidence type="ECO:0000256" key="4">
    <source>
        <dbReference type="ARBA" id="ARBA00022695"/>
    </source>
</evidence>
<evidence type="ECO:0000256" key="7">
    <source>
        <dbReference type="ARBA" id="ARBA00022801"/>
    </source>
</evidence>
<dbReference type="GO" id="GO:0003964">
    <property type="term" value="F:RNA-directed DNA polymerase activity"/>
    <property type="evidence" value="ECO:0007669"/>
    <property type="project" value="UniProtKB-KW"/>
</dbReference>
<evidence type="ECO:0000256" key="2">
    <source>
        <dbReference type="ARBA" id="ARBA00012180"/>
    </source>
</evidence>
<dbReference type="GO" id="GO:0006310">
    <property type="term" value="P:DNA recombination"/>
    <property type="evidence" value="ECO:0007669"/>
    <property type="project" value="UniProtKB-KW"/>
</dbReference>
<keyword evidence="12" id="KW-0233">DNA recombination</keyword>
<feature type="domain" description="RNase H type-1" evidence="16">
    <location>
        <begin position="804"/>
        <end position="955"/>
    </location>
</feature>
<dbReference type="Gene3D" id="3.30.420.10">
    <property type="entry name" value="Ribonuclease H-like superfamily/Ribonuclease H"/>
    <property type="match status" value="2"/>
</dbReference>
<organism evidence="18 19">
    <name type="scientific">Mastacembelus armatus</name>
    <name type="common">zig-zag eel</name>
    <dbReference type="NCBI Taxonomy" id="205130"/>
    <lineage>
        <taxon>Eukaryota</taxon>
        <taxon>Metazoa</taxon>
        <taxon>Chordata</taxon>
        <taxon>Craniata</taxon>
        <taxon>Vertebrata</taxon>
        <taxon>Euteleostomi</taxon>
        <taxon>Actinopterygii</taxon>
        <taxon>Neopterygii</taxon>
        <taxon>Teleostei</taxon>
        <taxon>Neoteleostei</taxon>
        <taxon>Acanthomorphata</taxon>
        <taxon>Anabantaria</taxon>
        <taxon>Synbranchiformes</taxon>
        <taxon>Mastacembelidae</taxon>
        <taxon>Mastacembelus</taxon>
    </lineage>
</organism>
<keyword evidence="19" id="KW-1185">Reference proteome</keyword>
<keyword evidence="7" id="KW-0378">Hydrolase</keyword>
<dbReference type="GO" id="GO:0015074">
    <property type="term" value="P:DNA integration"/>
    <property type="evidence" value="ECO:0007669"/>
    <property type="project" value="UniProtKB-KW"/>
</dbReference>
<evidence type="ECO:0000256" key="5">
    <source>
        <dbReference type="ARBA" id="ARBA00022722"/>
    </source>
</evidence>
<evidence type="ECO:0000256" key="6">
    <source>
        <dbReference type="ARBA" id="ARBA00022759"/>
    </source>
</evidence>
<keyword evidence="4" id="KW-0548">Nucleotidyltransferase</keyword>
<keyword evidence="9" id="KW-0694">RNA-binding</keyword>
<reference evidence="18" key="1">
    <citation type="submission" date="2025-08" db="UniProtKB">
        <authorList>
            <consortium name="Ensembl"/>
        </authorList>
    </citation>
    <scope>IDENTIFICATION</scope>
</reference>
<dbReference type="Ensembl" id="ENSMAMT00000067608.1">
    <property type="protein sequence ID" value="ENSMAMP00000037393.1"/>
    <property type="gene ID" value="ENSMAMG00000024939.1"/>
</dbReference>
<sequence length="1208" mass="135343">MITVQVEDKQLPFLVDTGATYSTLNTKVERTEMSSEAVDLVGFSGVPTKLPLTIPLRVSVATQTHTHQFVCSEHSPTNLLGRDLLIKLGASVLCSQEGVVVTFPNGDSHNCSVNGLMSNGQWLLAEDQATQAPHPGADIYWGLLRPETSKGGGLFSLFSSWKPWISLIAPYAPPTDPLHVTLFYDRNQTDWYQSIFDSKLEGKMWDIKTTSILVGTEGVVGVVELNEDQKVWYEMGHEACPHVSLLLHPEHQAKDLGPMTKILLSAMDWAPTQLPDVWFSPSHNAYKINREAKDQVLLEHQTITRHHGREKSDHEFVPQMLQELPVSLWSTGPTDVGFCHELEPISFSVKDTFPIWQPQYPHKPVAEEGIAETIDGLKRVGVLEPSMAAWNTPILPVEKQGTGKFRMAHDLRRINALVTTPTVPVPNPYTALASLSPEYQWFSCIDLANAFFCLPLAEECRDIFSFTFRGERLRYTRLPQGFLLSPGLFNHALRQLMEGLQLPPNVVLVQYVDDLLLAAATPEDCLEGTRRVLLKLHDIGFKVSKSKLQLCRRQVSFLGRLISASGSGLSPQHRTSILHHPKPMTVKQMLSFLGLTGFSHHFIPAYSEHTAPLRAMIQQAGPKNLTAPLDWNESAERSFIDLKGALSRAADLAIPDYSQPFFLDVSEAEHKVNGVLFQKQRGSRKVLMYISILLDNMEKRHPPCIRHAAGVAKVIQKTAHIVMGHALTVLTTHSVVSFVNSAAFTMTSLRQSRIAKILVSPHITYTHEGINMAEQMMEGEPHQCEERIIREIKIRPDLSSMELEGDAETVFTDGCCYRHPTEGLKAGYAVIRETEEGFEILKAERLRERPSAQLAELKAVIKALKWGKGKRINIYTDSAYVVGAAQTELKQWVRTGFQTASQQPIKHEEEMRELAEVPMGPQAVAIIKCKGHDRATTRVAWGNQRADEEAKRVVGYQAHMMVLTSGRGVTDILPPLTSALIEEAQQEASPLEKSVWKHRGATENGGLWRAPDGRLVLPPKLKDSVLAEAHGLTHLGHKQMDRYLSHWWHPFLPDMTRQYVQACDICRGHNVKPTVRPQEGTFPINTGPGDEVIIDFTDMGERVEGKRYLLVLVDAYTGWPEAWPAKSEDSKCLTNHYIPQHGFPRKVRSDNGTHFKNEDLKRVEAMLGLKHAFGTVYHPQSQGKVERMNQTLKTKLAKICAQTKLNWI</sequence>
<evidence type="ECO:0000259" key="17">
    <source>
        <dbReference type="PROSITE" id="PS50994"/>
    </source>
</evidence>
<dbReference type="EC" id="3.1.26.4" evidence="2"/>
<dbReference type="Pfam" id="PF17919">
    <property type="entry name" value="RT_RNaseH_2"/>
    <property type="match status" value="1"/>
</dbReference>
<evidence type="ECO:0000256" key="1">
    <source>
        <dbReference type="ARBA" id="ARBA00010879"/>
    </source>
</evidence>
<dbReference type="InterPro" id="IPR001969">
    <property type="entry name" value="Aspartic_peptidase_AS"/>
</dbReference>
<evidence type="ECO:0000313" key="18">
    <source>
        <dbReference type="Ensembl" id="ENSMAMP00000037393.1"/>
    </source>
</evidence>
<dbReference type="PROSITE" id="PS50994">
    <property type="entry name" value="INTEGRASE"/>
    <property type="match status" value="1"/>
</dbReference>
<reference evidence="18" key="2">
    <citation type="submission" date="2025-09" db="UniProtKB">
        <authorList>
            <consortium name="Ensembl"/>
        </authorList>
    </citation>
    <scope>IDENTIFICATION</scope>
</reference>
<dbReference type="InterPro" id="IPR036397">
    <property type="entry name" value="RNaseH_sf"/>
</dbReference>
<dbReference type="CDD" id="cd09273">
    <property type="entry name" value="RNase_HI_RT_Bel"/>
    <property type="match status" value="1"/>
</dbReference>
<dbReference type="Pfam" id="PF00078">
    <property type="entry name" value="RVT_1"/>
    <property type="match status" value="1"/>
</dbReference>
<dbReference type="InterPro" id="IPR000477">
    <property type="entry name" value="RT_dom"/>
</dbReference>
<dbReference type="Proteomes" id="UP000261640">
    <property type="component" value="Unplaced"/>
</dbReference>
<dbReference type="InterPro" id="IPR012337">
    <property type="entry name" value="RNaseH-like_sf"/>
</dbReference>
<dbReference type="Pfam" id="PF00075">
    <property type="entry name" value="RNase_H"/>
    <property type="match status" value="1"/>
</dbReference>
<dbReference type="Gene3D" id="3.10.20.370">
    <property type="match status" value="1"/>
</dbReference>
<evidence type="ECO:0000259" key="15">
    <source>
        <dbReference type="PROSITE" id="PS50878"/>
    </source>
</evidence>
<evidence type="ECO:0000256" key="9">
    <source>
        <dbReference type="ARBA" id="ARBA00022884"/>
    </source>
</evidence>
<dbReference type="InterPro" id="IPR041577">
    <property type="entry name" value="RT_RNaseH_2"/>
</dbReference>
<dbReference type="SUPFAM" id="SSF53098">
    <property type="entry name" value="Ribonuclease H-like"/>
    <property type="match status" value="2"/>
</dbReference>
<dbReference type="InParanoid" id="A0A7N8WKR5"/>
<accession>A0A7N8WKR5</accession>
<keyword evidence="13" id="KW-0511">Multifunctional enzyme</keyword>
<keyword evidence="5" id="KW-0540">Nuclease</keyword>
<dbReference type="Gene3D" id="3.10.10.10">
    <property type="entry name" value="HIV Type 1 Reverse Transcriptase, subunit A, domain 1"/>
    <property type="match status" value="1"/>
</dbReference>
<dbReference type="GO" id="GO:0006508">
    <property type="term" value="P:proteolysis"/>
    <property type="evidence" value="ECO:0007669"/>
    <property type="project" value="InterPro"/>
</dbReference>
<dbReference type="PROSITE" id="PS00141">
    <property type="entry name" value="ASP_PROTEASE"/>
    <property type="match status" value="1"/>
</dbReference>
<feature type="domain" description="Peptidase A2" evidence="14">
    <location>
        <begin position="11"/>
        <end position="84"/>
    </location>
</feature>
<dbReference type="InterPro" id="IPR043502">
    <property type="entry name" value="DNA/RNA_pol_sf"/>
</dbReference>
<dbReference type="InterPro" id="IPR018061">
    <property type="entry name" value="Retropepsins"/>
</dbReference>
<evidence type="ECO:0000256" key="12">
    <source>
        <dbReference type="ARBA" id="ARBA00023172"/>
    </source>
</evidence>
<dbReference type="SUPFAM" id="SSF50630">
    <property type="entry name" value="Acid proteases"/>
    <property type="match status" value="1"/>
</dbReference>
<keyword evidence="6" id="KW-0255">Endonuclease</keyword>
<name>A0A7N8WKR5_9TELE</name>
<proteinExistence type="inferred from homology"/>
<dbReference type="SUPFAM" id="SSF56672">
    <property type="entry name" value="DNA/RNA polymerases"/>
    <property type="match status" value="1"/>
</dbReference>
<dbReference type="PANTHER" id="PTHR37984:SF5">
    <property type="entry name" value="PROTEIN NYNRIN-LIKE"/>
    <property type="match status" value="1"/>
</dbReference>
<dbReference type="PANTHER" id="PTHR37984">
    <property type="entry name" value="PROTEIN CBG26694"/>
    <property type="match status" value="1"/>
</dbReference>
<comment type="similarity">
    <text evidence="1">Belongs to the beta type-B retroviral polymerase family. HERV class-II K(HML-2) pol subfamily.</text>
</comment>
<protein>
    <recommendedName>
        <fullName evidence="2">ribonuclease H</fullName>
        <ecNumber evidence="2">3.1.26.4</ecNumber>
    </recommendedName>
</protein>
<keyword evidence="11" id="KW-0695">RNA-directed DNA polymerase</keyword>
<evidence type="ECO:0000259" key="16">
    <source>
        <dbReference type="PROSITE" id="PS50879"/>
    </source>
</evidence>
<dbReference type="InterPro" id="IPR002156">
    <property type="entry name" value="RNaseH_domain"/>
</dbReference>
<dbReference type="InterPro" id="IPR001995">
    <property type="entry name" value="Peptidase_A2_cat"/>
</dbReference>
<dbReference type="InterPro" id="IPR050951">
    <property type="entry name" value="Retrovirus_Pol_polyprotein"/>
</dbReference>
<evidence type="ECO:0000256" key="8">
    <source>
        <dbReference type="ARBA" id="ARBA00022842"/>
    </source>
</evidence>
<dbReference type="Pfam" id="PF00665">
    <property type="entry name" value="rve"/>
    <property type="match status" value="1"/>
</dbReference>
<evidence type="ECO:0000256" key="11">
    <source>
        <dbReference type="ARBA" id="ARBA00022918"/>
    </source>
</evidence>
<dbReference type="PROSITE" id="PS50175">
    <property type="entry name" value="ASP_PROT_RETROV"/>
    <property type="match status" value="1"/>
</dbReference>
<feature type="domain" description="Integrase catalytic" evidence="17">
    <location>
        <begin position="1084"/>
        <end position="1208"/>
    </location>
</feature>
<dbReference type="InterPro" id="IPR021109">
    <property type="entry name" value="Peptidase_aspartic_dom_sf"/>
</dbReference>
<feature type="domain" description="Reverse transcriptase" evidence="15">
    <location>
        <begin position="378"/>
        <end position="562"/>
    </location>
</feature>
<dbReference type="Pfam" id="PF00077">
    <property type="entry name" value="RVP"/>
    <property type="match status" value="1"/>
</dbReference>
<dbReference type="Gene3D" id="3.30.70.270">
    <property type="match status" value="2"/>
</dbReference>
<dbReference type="InterPro" id="IPR043128">
    <property type="entry name" value="Rev_trsase/Diguanyl_cyclase"/>
</dbReference>
<keyword evidence="10" id="KW-0229">DNA integration</keyword>
<evidence type="ECO:0000256" key="10">
    <source>
        <dbReference type="ARBA" id="ARBA00022908"/>
    </source>
</evidence>
<dbReference type="PROSITE" id="PS50878">
    <property type="entry name" value="RT_POL"/>
    <property type="match status" value="1"/>
</dbReference>
<dbReference type="GO" id="GO:0004190">
    <property type="term" value="F:aspartic-type endopeptidase activity"/>
    <property type="evidence" value="ECO:0007669"/>
    <property type="project" value="InterPro"/>
</dbReference>
<dbReference type="AlphaFoldDB" id="A0A7N8WKR5"/>
<evidence type="ECO:0000256" key="13">
    <source>
        <dbReference type="ARBA" id="ARBA00023268"/>
    </source>
</evidence>
<dbReference type="GO" id="GO:0003723">
    <property type="term" value="F:RNA binding"/>
    <property type="evidence" value="ECO:0007669"/>
    <property type="project" value="UniProtKB-KW"/>
</dbReference>
<keyword evidence="8" id="KW-0460">Magnesium</keyword>
<evidence type="ECO:0000313" key="19">
    <source>
        <dbReference type="Proteomes" id="UP000261640"/>
    </source>
</evidence>
<evidence type="ECO:0000259" key="14">
    <source>
        <dbReference type="PROSITE" id="PS50175"/>
    </source>
</evidence>
<dbReference type="Gene3D" id="1.10.340.70">
    <property type="match status" value="1"/>
</dbReference>
<evidence type="ECO:0000256" key="3">
    <source>
        <dbReference type="ARBA" id="ARBA00022679"/>
    </source>
</evidence>
<dbReference type="Gene3D" id="2.40.70.10">
    <property type="entry name" value="Acid Proteases"/>
    <property type="match status" value="1"/>
</dbReference>
<dbReference type="PROSITE" id="PS50879">
    <property type="entry name" value="RNASE_H_1"/>
    <property type="match status" value="1"/>
</dbReference>